<name>A0ABQ4CWD7_9ACTN</name>
<dbReference type="InterPro" id="IPR002104">
    <property type="entry name" value="Integrase_catalytic"/>
</dbReference>
<dbReference type="Pfam" id="PF00589">
    <property type="entry name" value="Phage_integrase"/>
    <property type="match status" value="1"/>
</dbReference>
<evidence type="ECO:0000256" key="1">
    <source>
        <dbReference type="ARBA" id="ARBA00023172"/>
    </source>
</evidence>
<organism evidence="3 4">
    <name type="scientific">Asanoa siamensis</name>
    <dbReference type="NCBI Taxonomy" id="926357"/>
    <lineage>
        <taxon>Bacteria</taxon>
        <taxon>Bacillati</taxon>
        <taxon>Actinomycetota</taxon>
        <taxon>Actinomycetes</taxon>
        <taxon>Micromonosporales</taxon>
        <taxon>Micromonosporaceae</taxon>
        <taxon>Asanoa</taxon>
    </lineage>
</organism>
<sequence>MPLRKETADTKSRAGHRNIGLPDELVALLERHQKEQEAECENAAQLRTDGGWVFATPTGQPLNPRTDYTEWKRLLARAGIRDGRLHDARHAAATVLLILGVADRAVMGIMGWSDSGMGPADTSTSRSTFNAT</sequence>
<keyword evidence="4" id="KW-1185">Reference proteome</keyword>
<dbReference type="Gene3D" id="1.10.443.10">
    <property type="entry name" value="Intergrase catalytic core"/>
    <property type="match status" value="1"/>
</dbReference>
<dbReference type="PROSITE" id="PS51898">
    <property type="entry name" value="TYR_RECOMBINASE"/>
    <property type="match status" value="1"/>
</dbReference>
<accession>A0ABQ4CWD7</accession>
<keyword evidence="1" id="KW-0233">DNA recombination</keyword>
<evidence type="ECO:0000313" key="4">
    <source>
        <dbReference type="Proteomes" id="UP000604117"/>
    </source>
</evidence>
<dbReference type="SUPFAM" id="SSF56349">
    <property type="entry name" value="DNA breaking-rejoining enzymes"/>
    <property type="match status" value="1"/>
</dbReference>
<evidence type="ECO:0000259" key="2">
    <source>
        <dbReference type="PROSITE" id="PS51898"/>
    </source>
</evidence>
<dbReference type="Proteomes" id="UP000604117">
    <property type="component" value="Unassembled WGS sequence"/>
</dbReference>
<protein>
    <recommendedName>
        <fullName evidence="2">Tyr recombinase domain-containing protein</fullName>
    </recommendedName>
</protein>
<gene>
    <name evidence="3" type="ORF">Asi02nite_48560</name>
</gene>
<dbReference type="InterPro" id="IPR013762">
    <property type="entry name" value="Integrase-like_cat_sf"/>
</dbReference>
<proteinExistence type="predicted"/>
<comment type="caution">
    <text evidence="3">The sequence shown here is derived from an EMBL/GenBank/DDBJ whole genome shotgun (WGS) entry which is preliminary data.</text>
</comment>
<feature type="domain" description="Tyr recombinase" evidence="2">
    <location>
        <begin position="1"/>
        <end position="132"/>
    </location>
</feature>
<evidence type="ECO:0000313" key="3">
    <source>
        <dbReference type="EMBL" id="GIF75338.1"/>
    </source>
</evidence>
<dbReference type="EMBL" id="BONE01000042">
    <property type="protein sequence ID" value="GIF75338.1"/>
    <property type="molecule type" value="Genomic_DNA"/>
</dbReference>
<dbReference type="InterPro" id="IPR011010">
    <property type="entry name" value="DNA_brk_join_enz"/>
</dbReference>
<dbReference type="RefSeq" id="WP_239127019.1">
    <property type="nucleotide sequence ID" value="NZ_BONE01000042.1"/>
</dbReference>
<reference evidence="3 4" key="1">
    <citation type="submission" date="2021-01" db="EMBL/GenBank/DDBJ databases">
        <title>Whole genome shotgun sequence of Asanoa siamensis NBRC 107932.</title>
        <authorList>
            <person name="Komaki H."/>
            <person name="Tamura T."/>
        </authorList>
    </citation>
    <scope>NUCLEOTIDE SEQUENCE [LARGE SCALE GENOMIC DNA]</scope>
    <source>
        <strain evidence="3 4">NBRC 107932</strain>
    </source>
</reference>